<evidence type="ECO:0000313" key="2">
    <source>
        <dbReference type="Proteomes" id="UP001196980"/>
    </source>
</evidence>
<feature type="non-terminal residue" evidence="1">
    <location>
        <position position="73"/>
    </location>
</feature>
<dbReference type="EMBL" id="JABXWD010000460">
    <property type="protein sequence ID" value="MBV6343147.1"/>
    <property type="molecule type" value="Genomic_DNA"/>
</dbReference>
<organism evidence="1 2">
    <name type="scientific">Candidatus Magnetobacterium casense</name>
    <dbReference type="NCBI Taxonomy" id="1455061"/>
    <lineage>
        <taxon>Bacteria</taxon>
        <taxon>Pseudomonadati</taxon>
        <taxon>Nitrospirota</taxon>
        <taxon>Thermodesulfovibrionia</taxon>
        <taxon>Thermodesulfovibrionales</taxon>
        <taxon>Candidatus Magnetobacteriaceae</taxon>
        <taxon>Candidatus Magnetobacterium</taxon>
    </lineage>
</organism>
<sequence>MVPAYLSLPPDDLRRRAMDARDVLKSCTLCPRRCGVDRLAGELGQCRTGVLPFVSSYGAHFGEEAPLVGLHGS</sequence>
<reference evidence="1 2" key="1">
    <citation type="journal article" date="2020" name="J Geophys Res Biogeosci">
        <title>Magnetotaxis as an Adaptation to Enable Bacterial Shuttling of Microbial Sulfur and Sulfur Cycling Across Aquatic Oxic#Anoxic Interfaces.</title>
        <authorList>
            <person name="Li J."/>
            <person name="Liu P."/>
            <person name="Wang J."/>
            <person name="Roberts A.P."/>
            <person name="Pan Y."/>
        </authorList>
    </citation>
    <scope>NUCLEOTIDE SEQUENCE [LARGE SCALE GENOMIC DNA]</scope>
    <source>
        <strain evidence="1 2">MYR-1_YQ</strain>
    </source>
</reference>
<protein>
    <submittedName>
        <fullName evidence="1">Radical SAM protein</fullName>
    </submittedName>
</protein>
<dbReference type="PANTHER" id="PTHR43075">
    <property type="entry name" value="FORMATE LYASE ACTIVATING ENZYME, PUTATIVE (AFU_ORTHOLOGUE AFUA_2G15630)-RELATED"/>
    <property type="match status" value="1"/>
</dbReference>
<evidence type="ECO:0000313" key="1">
    <source>
        <dbReference type="EMBL" id="MBV6343147.1"/>
    </source>
</evidence>
<gene>
    <name evidence="1" type="ORF">HWQ67_16325</name>
</gene>
<dbReference type="InterPro" id="IPR040085">
    <property type="entry name" value="MJ0674-like"/>
</dbReference>
<dbReference type="PANTHER" id="PTHR43075:SF1">
    <property type="entry name" value="FORMATE LYASE ACTIVATING ENZYME, PUTATIVE (AFU_ORTHOLOGUE AFUA_2G15630)-RELATED"/>
    <property type="match status" value="1"/>
</dbReference>
<proteinExistence type="predicted"/>
<name>A0ABS6S3C9_9BACT</name>
<keyword evidence="2" id="KW-1185">Reference proteome</keyword>
<dbReference type="Proteomes" id="UP001196980">
    <property type="component" value="Unassembled WGS sequence"/>
</dbReference>
<comment type="caution">
    <text evidence="1">The sequence shown here is derived from an EMBL/GenBank/DDBJ whole genome shotgun (WGS) entry which is preliminary data.</text>
</comment>
<accession>A0ABS6S3C9</accession>